<dbReference type="InterPro" id="IPR032675">
    <property type="entry name" value="LRR_dom_sf"/>
</dbReference>
<protein>
    <recommendedName>
        <fullName evidence="2">F-box domain-containing protein</fullName>
    </recommendedName>
</protein>
<sequence length="417" mass="47442">MDFLLVENMYRKLNFIVSLHCSNIREIKIRCKGEKTMTKLVELLKQTGDKLQFLQLEVTDDAVSLYDPIQQVFEHCPNLVYFDYEECSTLVSRSFCSIMRGRMTHEYPIMHHLTHLHLRITDLSTRSTICTNIIKYTPSLIQFSTPVQTCPLLSTLTTACPKLSAVLCESVFGLSNQLSCVKRLSLYKEEDPLIAAATSNNDSHKDTGCMTTLQTCVTNETLPYTIMRSLAVNSGSSSNIELVRMIGDHSWPQLTTLYLSRSSRLSCRCITPLATLVKDCPNLIHLGLSAQRFVNDENVVFIMKNMPRLTWLQLGLNRLRFDNLYQVNDDVLDALIATRSDTLITLSLGSNLGLTTAGIQRFMDELKGKRQLRQIEIDSLCNSKLFSILKYARCRLPNTLVMDTMGDLFYIKDEYPL</sequence>
<accession>A0A077X4T0</accession>
<proteinExistence type="predicted"/>
<dbReference type="EMBL" id="LK023385">
    <property type="protein sequence ID" value="CDS14077.1"/>
    <property type="molecule type" value="Genomic_DNA"/>
</dbReference>
<dbReference type="SUPFAM" id="SSF52047">
    <property type="entry name" value="RNI-like"/>
    <property type="match status" value="1"/>
</dbReference>
<dbReference type="OrthoDB" id="2153609at2759"/>
<name>A0A077X4T0_9FUNG</name>
<gene>
    <name evidence="1" type="ORF">LRAMOSA06248</name>
</gene>
<evidence type="ECO:0000313" key="1">
    <source>
        <dbReference type="EMBL" id="CDS14077.1"/>
    </source>
</evidence>
<reference evidence="1" key="1">
    <citation type="journal article" date="2014" name="Genome Announc.">
        <title>De novo whole-genome sequence and genome annotation of Lichtheimia ramosa.</title>
        <authorList>
            <person name="Linde J."/>
            <person name="Schwartze V."/>
            <person name="Binder U."/>
            <person name="Lass-Florl C."/>
            <person name="Voigt K."/>
            <person name="Horn F."/>
        </authorList>
    </citation>
    <scope>NUCLEOTIDE SEQUENCE</scope>
    <source>
        <strain evidence="1">JMRC FSU:6197</strain>
    </source>
</reference>
<dbReference type="Gene3D" id="3.80.10.10">
    <property type="entry name" value="Ribonuclease Inhibitor"/>
    <property type="match status" value="1"/>
</dbReference>
<organism evidence="1">
    <name type="scientific">Lichtheimia ramosa</name>
    <dbReference type="NCBI Taxonomy" id="688394"/>
    <lineage>
        <taxon>Eukaryota</taxon>
        <taxon>Fungi</taxon>
        <taxon>Fungi incertae sedis</taxon>
        <taxon>Mucoromycota</taxon>
        <taxon>Mucoromycotina</taxon>
        <taxon>Mucoromycetes</taxon>
        <taxon>Mucorales</taxon>
        <taxon>Lichtheimiaceae</taxon>
        <taxon>Lichtheimia</taxon>
    </lineage>
</organism>
<dbReference type="AlphaFoldDB" id="A0A077X4T0"/>
<evidence type="ECO:0008006" key="2">
    <source>
        <dbReference type="Google" id="ProtNLM"/>
    </source>
</evidence>